<accession>A0A8S5RS35</accession>
<evidence type="ECO:0000313" key="1">
    <source>
        <dbReference type="EMBL" id="DAE92295.1"/>
    </source>
</evidence>
<name>A0A8S5RS35_9CAUD</name>
<reference evidence="1" key="1">
    <citation type="journal article" date="2021" name="Proc. Natl. Acad. Sci. U.S.A.">
        <title>A Catalog of Tens of Thousands of Viruses from Human Metagenomes Reveals Hidden Associations with Chronic Diseases.</title>
        <authorList>
            <person name="Tisza M.J."/>
            <person name="Buck C.B."/>
        </authorList>
    </citation>
    <scope>NUCLEOTIDE SEQUENCE</scope>
    <source>
        <strain evidence="1">CtFBb37</strain>
    </source>
</reference>
<proteinExistence type="predicted"/>
<organism evidence="1">
    <name type="scientific">Siphoviridae sp. ctFBb37</name>
    <dbReference type="NCBI Taxonomy" id="2827565"/>
    <lineage>
        <taxon>Viruses</taxon>
        <taxon>Duplodnaviria</taxon>
        <taxon>Heunggongvirae</taxon>
        <taxon>Uroviricota</taxon>
        <taxon>Caudoviricetes</taxon>
    </lineage>
</organism>
<protein>
    <submittedName>
        <fullName evidence="1">Uncharacterized protein</fullName>
    </submittedName>
</protein>
<dbReference type="EMBL" id="BK057796">
    <property type="protein sequence ID" value="DAE92295.1"/>
    <property type="molecule type" value="Genomic_DNA"/>
</dbReference>
<sequence>MGYVGPAAPAPGGRADIADSPSGCRLLRFKHSSAVNPCPRAIRGIARLI</sequence>